<evidence type="ECO:0000256" key="10">
    <source>
        <dbReference type="SAM" id="Phobius"/>
    </source>
</evidence>
<evidence type="ECO:0000256" key="4">
    <source>
        <dbReference type="ARBA" id="ARBA00022960"/>
    </source>
</evidence>
<dbReference type="InterPro" id="IPR018044">
    <property type="entry name" value="Peptidase_S11"/>
</dbReference>
<dbReference type="GO" id="GO:0009002">
    <property type="term" value="F:serine-type D-Ala-D-Ala carboxypeptidase activity"/>
    <property type="evidence" value="ECO:0007669"/>
    <property type="project" value="InterPro"/>
</dbReference>
<name>A0A1I5HTN0_9FIRM</name>
<evidence type="ECO:0000313" key="14">
    <source>
        <dbReference type="Proteomes" id="UP000198806"/>
    </source>
</evidence>
<dbReference type="InterPro" id="IPR001967">
    <property type="entry name" value="Peptidase_S11_N"/>
</dbReference>
<proteinExistence type="inferred from homology"/>
<evidence type="ECO:0000259" key="12">
    <source>
        <dbReference type="Pfam" id="PF00768"/>
    </source>
</evidence>
<dbReference type="OrthoDB" id="9791132at2"/>
<evidence type="ECO:0000256" key="8">
    <source>
        <dbReference type="PIRSR" id="PIRSR618044-2"/>
    </source>
</evidence>
<evidence type="ECO:0000256" key="5">
    <source>
        <dbReference type="ARBA" id="ARBA00022984"/>
    </source>
</evidence>
<keyword evidence="10" id="KW-0472">Membrane</keyword>
<dbReference type="GO" id="GO:0009252">
    <property type="term" value="P:peptidoglycan biosynthetic process"/>
    <property type="evidence" value="ECO:0007669"/>
    <property type="project" value="UniProtKB-KW"/>
</dbReference>
<sequence>MKKCLILMSLICITFSNVITAKAEVINPSAINYSKSIDEKTIVNAEQPKVNASAAIVMEASTGAILYSKNVHDSYYPASITKILTALLALENSSLGETVTFSKKAVFDVDLDSSRIGIDVGERLTMEESLYGIMLESANEVSYAVAEHISGDVDSFSALMNKRAKELGATDSHFINPHGLPDPDHYTSAYDMAVISRAAINNPTFRKITSTRTFTIPPTNIQEKARPLANHHKFINGAMPFEGAIGGKTGYTTKAKYTLVTFAERNGMTLISVVMSCDSIKDEYSDTSNILNYGFNNFSVYNIAEMENPMDTESISLFSNNNAVFSTTRTALKLNPESNIILPNGASLEDVKKEIEFKPITKLVEGEHIIGTISYSYNGMFAGSSDIIFNNVASDTLLKSSILPLQTVESEKGEDGKPIIGKSNISMKSIVIGVIVGVVVLGAGLYVIFVEIPFRKRRQAYHQKRNRRKHSSDTSYIDL</sequence>
<evidence type="ECO:0000256" key="6">
    <source>
        <dbReference type="ARBA" id="ARBA00023316"/>
    </source>
</evidence>
<dbReference type="EMBL" id="FOWD01000034">
    <property type="protein sequence ID" value="SFO51246.1"/>
    <property type="molecule type" value="Genomic_DNA"/>
</dbReference>
<feature type="binding site" evidence="8">
    <location>
        <position position="248"/>
    </location>
    <ligand>
        <name>substrate</name>
    </ligand>
</feature>
<evidence type="ECO:0000256" key="1">
    <source>
        <dbReference type="ARBA" id="ARBA00007164"/>
    </source>
</evidence>
<dbReference type="Gene3D" id="3.40.710.10">
    <property type="entry name" value="DD-peptidase/beta-lactamase superfamily"/>
    <property type="match status" value="1"/>
</dbReference>
<keyword evidence="3" id="KW-0378">Hydrolase</keyword>
<dbReference type="InterPro" id="IPR012338">
    <property type="entry name" value="Beta-lactam/transpept-like"/>
</dbReference>
<dbReference type="GO" id="GO:0071555">
    <property type="term" value="P:cell wall organization"/>
    <property type="evidence" value="ECO:0007669"/>
    <property type="project" value="UniProtKB-KW"/>
</dbReference>
<feature type="active site" description="Proton acceptor" evidence="7">
    <location>
        <position position="82"/>
    </location>
</feature>
<dbReference type="PANTHER" id="PTHR21581:SF33">
    <property type="entry name" value="D-ALANYL-D-ALANINE CARBOXYPEPTIDASE DACB"/>
    <property type="match status" value="1"/>
</dbReference>
<dbReference type="STRING" id="1527.SAMN04489757_13413"/>
<keyword evidence="6" id="KW-0961">Cell wall biogenesis/degradation</keyword>
<keyword evidence="13" id="KW-0645">Protease</keyword>
<dbReference type="Pfam" id="PF00768">
    <property type="entry name" value="Peptidase_S11"/>
    <property type="match status" value="1"/>
</dbReference>
<evidence type="ECO:0000313" key="13">
    <source>
        <dbReference type="EMBL" id="SFO51246.1"/>
    </source>
</evidence>
<keyword evidence="13" id="KW-0121">Carboxypeptidase</keyword>
<accession>A0A1I5HTN0</accession>
<keyword evidence="10" id="KW-0812">Transmembrane</keyword>
<keyword evidence="4" id="KW-0133">Cell shape</keyword>
<evidence type="ECO:0000256" key="9">
    <source>
        <dbReference type="RuleBase" id="RU004016"/>
    </source>
</evidence>
<evidence type="ECO:0000256" key="3">
    <source>
        <dbReference type="ARBA" id="ARBA00022801"/>
    </source>
</evidence>
<feature type="domain" description="Peptidase S11 D-alanyl-D-alanine carboxypeptidase A N-terminal" evidence="12">
    <location>
        <begin position="44"/>
        <end position="277"/>
    </location>
</feature>
<evidence type="ECO:0000256" key="2">
    <source>
        <dbReference type="ARBA" id="ARBA00022729"/>
    </source>
</evidence>
<reference evidence="13 14" key="1">
    <citation type="submission" date="2016-10" db="EMBL/GenBank/DDBJ databases">
        <authorList>
            <person name="de Groot N.N."/>
        </authorList>
    </citation>
    <scope>NUCLEOTIDE SEQUENCE [LARGE SCALE GENOMIC DNA]</scope>
    <source>
        <strain evidence="13 14">DSM 1283</strain>
    </source>
</reference>
<dbReference type="Proteomes" id="UP000198806">
    <property type="component" value="Unassembled WGS sequence"/>
</dbReference>
<feature type="active site" evidence="7">
    <location>
        <position position="137"/>
    </location>
</feature>
<dbReference type="PANTHER" id="PTHR21581">
    <property type="entry name" value="D-ALANYL-D-ALANINE CARBOXYPEPTIDASE"/>
    <property type="match status" value="1"/>
</dbReference>
<dbReference type="SUPFAM" id="SSF56601">
    <property type="entry name" value="beta-lactamase/transpeptidase-like"/>
    <property type="match status" value="1"/>
</dbReference>
<feature type="transmembrane region" description="Helical" evidence="10">
    <location>
        <begin position="430"/>
        <end position="449"/>
    </location>
</feature>
<keyword evidence="14" id="KW-1185">Reference proteome</keyword>
<feature type="active site" description="Acyl-ester intermediate" evidence="7">
    <location>
        <position position="79"/>
    </location>
</feature>
<feature type="signal peptide" evidence="11">
    <location>
        <begin position="1"/>
        <end position="23"/>
    </location>
</feature>
<comment type="similarity">
    <text evidence="1 9">Belongs to the peptidase S11 family.</text>
</comment>
<dbReference type="RefSeq" id="WP_091687828.1">
    <property type="nucleotide sequence ID" value="NZ_BAABFM010000025.1"/>
</dbReference>
<protein>
    <submittedName>
        <fullName evidence="13">D-alanyl-D-alanine carboxypeptidase</fullName>
    </submittedName>
</protein>
<dbReference type="PRINTS" id="PR00725">
    <property type="entry name" value="DADACBPTASE1"/>
</dbReference>
<gene>
    <name evidence="13" type="ORF">SAMN04489757_13413</name>
</gene>
<dbReference type="GO" id="GO:0006508">
    <property type="term" value="P:proteolysis"/>
    <property type="evidence" value="ECO:0007669"/>
    <property type="project" value="InterPro"/>
</dbReference>
<organism evidence="13 14">
    <name type="scientific">Anaerocolumna aminovalerica</name>
    <dbReference type="NCBI Taxonomy" id="1527"/>
    <lineage>
        <taxon>Bacteria</taxon>
        <taxon>Bacillati</taxon>
        <taxon>Bacillota</taxon>
        <taxon>Clostridia</taxon>
        <taxon>Lachnospirales</taxon>
        <taxon>Lachnospiraceae</taxon>
        <taxon>Anaerocolumna</taxon>
    </lineage>
</organism>
<evidence type="ECO:0000256" key="11">
    <source>
        <dbReference type="SAM" id="SignalP"/>
    </source>
</evidence>
<keyword evidence="2 11" id="KW-0732">Signal</keyword>
<keyword evidence="5" id="KW-0573">Peptidoglycan synthesis</keyword>
<dbReference type="GO" id="GO:0008360">
    <property type="term" value="P:regulation of cell shape"/>
    <property type="evidence" value="ECO:0007669"/>
    <property type="project" value="UniProtKB-KW"/>
</dbReference>
<evidence type="ECO:0000256" key="7">
    <source>
        <dbReference type="PIRSR" id="PIRSR618044-1"/>
    </source>
</evidence>
<feature type="chain" id="PRO_5011561489" evidence="11">
    <location>
        <begin position="24"/>
        <end position="479"/>
    </location>
</feature>
<keyword evidence="10" id="KW-1133">Transmembrane helix</keyword>
<dbReference type="AlphaFoldDB" id="A0A1I5HTN0"/>